<accession>A0ABV3L707</accession>
<dbReference type="RefSeq" id="WP_366193049.1">
    <property type="nucleotide sequence ID" value="NZ_JBFBVU010000011.1"/>
</dbReference>
<comment type="caution">
    <text evidence="1">The sequence shown here is derived from an EMBL/GenBank/DDBJ whole genome shotgun (WGS) entry which is preliminary data.</text>
</comment>
<keyword evidence="2" id="KW-1185">Reference proteome</keyword>
<reference evidence="1 2" key="1">
    <citation type="submission" date="2024-07" db="EMBL/GenBank/DDBJ databases">
        <authorList>
            <person name="Kang M."/>
        </authorList>
    </citation>
    <scope>NUCLEOTIDE SEQUENCE [LARGE SCALE GENOMIC DNA]</scope>
    <source>
        <strain evidence="1 2">DFM31</strain>
    </source>
</reference>
<evidence type="ECO:0000313" key="2">
    <source>
        <dbReference type="Proteomes" id="UP001553161"/>
    </source>
</evidence>
<dbReference type="Proteomes" id="UP001553161">
    <property type="component" value="Unassembled WGS sequence"/>
</dbReference>
<name>A0ABV3L707_9RHOB</name>
<protein>
    <submittedName>
        <fullName evidence="1">Uncharacterized protein</fullName>
    </submittedName>
</protein>
<dbReference type="EMBL" id="JBFBVU010000011">
    <property type="protein sequence ID" value="MEV8467273.1"/>
    <property type="molecule type" value="Genomic_DNA"/>
</dbReference>
<evidence type="ECO:0000313" key="1">
    <source>
        <dbReference type="EMBL" id="MEV8467273.1"/>
    </source>
</evidence>
<gene>
    <name evidence="1" type="ORF">AB0T83_10825</name>
</gene>
<proteinExistence type="predicted"/>
<sequence length="102" mass="10125">MGKLLIGVIMLVVGLLIGAFVGAPMMIGTAAGVGIATGLSAGICTTVQAAQDEGLLSAEQVDQVLTRAARNIGSDNSVEGEIVGSAAQCEEVLAKLKEAAAK</sequence>
<organism evidence="1 2">
    <name type="scientific">Meridianimarinicoccus marinus</name>
    <dbReference type="NCBI Taxonomy" id="3231483"/>
    <lineage>
        <taxon>Bacteria</taxon>
        <taxon>Pseudomonadati</taxon>
        <taxon>Pseudomonadota</taxon>
        <taxon>Alphaproteobacteria</taxon>
        <taxon>Rhodobacterales</taxon>
        <taxon>Paracoccaceae</taxon>
        <taxon>Meridianimarinicoccus</taxon>
    </lineage>
</organism>